<evidence type="ECO:0000256" key="1">
    <source>
        <dbReference type="SAM" id="SignalP"/>
    </source>
</evidence>
<protein>
    <submittedName>
        <fullName evidence="2">Uncharacterized protein</fullName>
    </submittedName>
</protein>
<dbReference type="Proteomes" id="UP001140206">
    <property type="component" value="Chromosome 1"/>
</dbReference>
<reference evidence="2" key="1">
    <citation type="submission" date="2022-08" db="EMBL/GenBank/DDBJ databases">
        <authorList>
            <person name="Marques A."/>
        </authorList>
    </citation>
    <scope>NUCLEOTIDE SEQUENCE</scope>
    <source>
        <strain evidence="2">RhyPub2mFocal</strain>
        <tissue evidence="2">Leaves</tissue>
    </source>
</reference>
<dbReference type="EMBL" id="JAMFTS010000001">
    <property type="protein sequence ID" value="KAJ4817223.1"/>
    <property type="molecule type" value="Genomic_DNA"/>
</dbReference>
<feature type="chain" id="PRO_5043417741" evidence="1">
    <location>
        <begin position="22"/>
        <end position="140"/>
    </location>
</feature>
<evidence type="ECO:0000313" key="2">
    <source>
        <dbReference type="EMBL" id="KAJ4817223.1"/>
    </source>
</evidence>
<dbReference type="SUPFAM" id="SSF49464">
    <property type="entry name" value="Carboxypeptidase regulatory domain-like"/>
    <property type="match status" value="1"/>
</dbReference>
<dbReference type="PANTHER" id="PTHR34458">
    <property type="entry name" value="POLLEN OLE E 1 ALLERGEN AND EXTENSIN FAMILY PROTEIN-RELATED"/>
    <property type="match status" value="1"/>
</dbReference>
<proteinExistence type="predicted"/>
<organism evidence="2 3">
    <name type="scientific">Rhynchospora pubera</name>
    <dbReference type="NCBI Taxonomy" id="906938"/>
    <lineage>
        <taxon>Eukaryota</taxon>
        <taxon>Viridiplantae</taxon>
        <taxon>Streptophyta</taxon>
        <taxon>Embryophyta</taxon>
        <taxon>Tracheophyta</taxon>
        <taxon>Spermatophyta</taxon>
        <taxon>Magnoliopsida</taxon>
        <taxon>Liliopsida</taxon>
        <taxon>Poales</taxon>
        <taxon>Cyperaceae</taxon>
        <taxon>Cyperoideae</taxon>
        <taxon>Rhynchosporeae</taxon>
        <taxon>Rhynchospora</taxon>
    </lineage>
</organism>
<name>A0AAV8HPJ0_9POAL</name>
<gene>
    <name evidence="2" type="ORF">LUZ62_029789</name>
</gene>
<dbReference type="InterPro" id="IPR008969">
    <property type="entry name" value="CarboxyPept-like_regulatory"/>
</dbReference>
<evidence type="ECO:0000313" key="3">
    <source>
        <dbReference type="Proteomes" id="UP001140206"/>
    </source>
</evidence>
<accession>A0AAV8HPJ0</accession>
<feature type="signal peptide" evidence="1">
    <location>
        <begin position="1"/>
        <end position="21"/>
    </location>
</feature>
<sequence length="140" mass="14767">MKSLLLLVVVLTVLAGNGVQSQLINLQILTVTGTVKCTQNYTDTNAPPFAYAEVHLLSGGMIVATATTDINGLFKINLNVGVSLNGILINVDILETCVLKVTTPLVQCNPLLTTSGVLVSSITRLVTGVFVADHFIFVAL</sequence>
<comment type="caution">
    <text evidence="2">The sequence shown here is derived from an EMBL/GenBank/DDBJ whole genome shotgun (WGS) entry which is preliminary data.</text>
</comment>
<dbReference type="InterPro" id="IPR040404">
    <property type="entry name" value="Phylloplanin-like"/>
</dbReference>
<dbReference type="PANTHER" id="PTHR34458:SF5">
    <property type="entry name" value="POLLEN OLE E 1 ALLERGEN AND EXTENSIN FAMILY PROTEIN"/>
    <property type="match status" value="1"/>
</dbReference>
<keyword evidence="3" id="KW-1185">Reference proteome</keyword>
<dbReference type="AlphaFoldDB" id="A0AAV8HPJ0"/>
<keyword evidence="1" id="KW-0732">Signal</keyword>